<evidence type="ECO:0000313" key="2">
    <source>
        <dbReference type="EMBL" id="CAG8454855.1"/>
    </source>
</evidence>
<dbReference type="AlphaFoldDB" id="A0A9N8YTI6"/>
<gene>
    <name evidence="2" type="ORF">DERYTH_LOCUS711</name>
</gene>
<sequence>MNPFNLDIPFLTASIALINFSANYVLILHPHNRNTIIFTGGNGLFPDRICVTTNVTGNMDSNQIELTPGKMNIPTVLKTSICETSKSTILDANTEITGRL</sequence>
<organism evidence="2 3">
    <name type="scientific">Dentiscutata erythropus</name>
    <dbReference type="NCBI Taxonomy" id="1348616"/>
    <lineage>
        <taxon>Eukaryota</taxon>
        <taxon>Fungi</taxon>
        <taxon>Fungi incertae sedis</taxon>
        <taxon>Mucoromycota</taxon>
        <taxon>Glomeromycotina</taxon>
        <taxon>Glomeromycetes</taxon>
        <taxon>Diversisporales</taxon>
        <taxon>Gigasporaceae</taxon>
        <taxon>Dentiscutata</taxon>
    </lineage>
</organism>
<keyword evidence="3" id="KW-1185">Reference proteome</keyword>
<comment type="caution">
    <text evidence="2">The sequence shown here is derived from an EMBL/GenBank/DDBJ whole genome shotgun (WGS) entry which is preliminary data.</text>
</comment>
<dbReference type="EMBL" id="CAJVPY010000167">
    <property type="protein sequence ID" value="CAG8454855.1"/>
    <property type="molecule type" value="Genomic_DNA"/>
</dbReference>
<protein>
    <submittedName>
        <fullName evidence="2">20910_t:CDS:1</fullName>
    </submittedName>
</protein>
<proteinExistence type="predicted"/>
<accession>A0A9N8YTI6</accession>
<keyword evidence="1" id="KW-0812">Transmembrane</keyword>
<keyword evidence="1" id="KW-0472">Membrane</keyword>
<name>A0A9N8YTI6_9GLOM</name>
<evidence type="ECO:0000256" key="1">
    <source>
        <dbReference type="SAM" id="Phobius"/>
    </source>
</evidence>
<evidence type="ECO:0000313" key="3">
    <source>
        <dbReference type="Proteomes" id="UP000789405"/>
    </source>
</evidence>
<dbReference type="Proteomes" id="UP000789405">
    <property type="component" value="Unassembled WGS sequence"/>
</dbReference>
<feature type="transmembrane region" description="Helical" evidence="1">
    <location>
        <begin position="6"/>
        <end position="27"/>
    </location>
</feature>
<keyword evidence="1" id="KW-1133">Transmembrane helix</keyword>
<reference evidence="2" key="1">
    <citation type="submission" date="2021-06" db="EMBL/GenBank/DDBJ databases">
        <authorList>
            <person name="Kallberg Y."/>
            <person name="Tangrot J."/>
            <person name="Rosling A."/>
        </authorList>
    </citation>
    <scope>NUCLEOTIDE SEQUENCE</scope>
    <source>
        <strain evidence="2">MA453B</strain>
    </source>
</reference>